<keyword evidence="2" id="KW-1133">Transmembrane helix</keyword>
<evidence type="ECO:0000313" key="4">
    <source>
        <dbReference type="Proteomes" id="UP001485043"/>
    </source>
</evidence>
<feature type="transmembrane region" description="Helical" evidence="2">
    <location>
        <begin position="122"/>
        <end position="141"/>
    </location>
</feature>
<evidence type="ECO:0000313" key="3">
    <source>
        <dbReference type="EMBL" id="KAK9858842.1"/>
    </source>
</evidence>
<organism evidence="3 4">
    <name type="scientific">Apatococcus fuscideae</name>
    <dbReference type="NCBI Taxonomy" id="2026836"/>
    <lineage>
        <taxon>Eukaryota</taxon>
        <taxon>Viridiplantae</taxon>
        <taxon>Chlorophyta</taxon>
        <taxon>core chlorophytes</taxon>
        <taxon>Trebouxiophyceae</taxon>
        <taxon>Chlorellales</taxon>
        <taxon>Chlorellaceae</taxon>
        <taxon>Apatococcus</taxon>
    </lineage>
</organism>
<dbReference type="EMBL" id="JALJOV010000906">
    <property type="protein sequence ID" value="KAK9858842.1"/>
    <property type="molecule type" value="Genomic_DNA"/>
</dbReference>
<dbReference type="AlphaFoldDB" id="A0AAW1ST97"/>
<dbReference type="PANTHER" id="PTHR36042">
    <property type="entry name" value="OS05G0490900 PROTEIN"/>
    <property type="match status" value="1"/>
</dbReference>
<keyword evidence="2" id="KW-0812">Transmembrane</keyword>
<comment type="caution">
    <text evidence="3">The sequence shown here is derived from an EMBL/GenBank/DDBJ whole genome shotgun (WGS) entry which is preliminary data.</text>
</comment>
<dbReference type="Proteomes" id="UP001485043">
    <property type="component" value="Unassembled WGS sequence"/>
</dbReference>
<feature type="region of interest" description="Disordered" evidence="1">
    <location>
        <begin position="1"/>
        <end position="32"/>
    </location>
</feature>
<evidence type="ECO:0000256" key="2">
    <source>
        <dbReference type="SAM" id="Phobius"/>
    </source>
</evidence>
<evidence type="ECO:0000256" key="1">
    <source>
        <dbReference type="SAM" id="MobiDB-lite"/>
    </source>
</evidence>
<keyword evidence="4" id="KW-1185">Reference proteome</keyword>
<feature type="transmembrane region" description="Helical" evidence="2">
    <location>
        <begin position="81"/>
        <end position="102"/>
    </location>
</feature>
<reference evidence="3 4" key="1">
    <citation type="journal article" date="2024" name="Nat. Commun.">
        <title>Phylogenomics reveals the evolutionary origins of lichenization in chlorophyte algae.</title>
        <authorList>
            <person name="Puginier C."/>
            <person name="Libourel C."/>
            <person name="Otte J."/>
            <person name="Skaloud P."/>
            <person name="Haon M."/>
            <person name="Grisel S."/>
            <person name="Petersen M."/>
            <person name="Berrin J.G."/>
            <person name="Delaux P.M."/>
            <person name="Dal Grande F."/>
            <person name="Keller J."/>
        </authorList>
    </citation>
    <scope>NUCLEOTIDE SEQUENCE [LARGE SCALE GENOMIC DNA]</scope>
    <source>
        <strain evidence="3 4">SAG 2523</strain>
    </source>
</reference>
<proteinExistence type="predicted"/>
<sequence>MLSLHSSACLRPATQETHTPTSSFLRSSSGQRCQPVRLQRSLQRQRRGCPLCAEKDGKGSTDLQDEPVWARRERLQESQGLPFGLYLIGSFLVATAAIGSIFEWSNKNPVFGVLPPTSPFYTPILGFFAITGLPSAGLLFLKAIKAANEASERQDKADGF</sequence>
<keyword evidence="2" id="KW-0472">Membrane</keyword>
<protein>
    <submittedName>
        <fullName evidence="3">Uncharacterized protein</fullName>
    </submittedName>
</protein>
<gene>
    <name evidence="3" type="ORF">WJX84_001615</name>
</gene>
<feature type="compositionally biased region" description="Polar residues" evidence="1">
    <location>
        <begin position="14"/>
        <end position="32"/>
    </location>
</feature>
<dbReference type="PANTHER" id="PTHR36042:SF1">
    <property type="entry name" value="OS05G0490900 PROTEIN"/>
    <property type="match status" value="1"/>
</dbReference>
<name>A0AAW1ST97_9CHLO</name>
<accession>A0AAW1ST97</accession>